<organism evidence="5 6">
    <name type="scientific">Cyclospora cayetanensis</name>
    <dbReference type="NCBI Taxonomy" id="88456"/>
    <lineage>
        <taxon>Eukaryota</taxon>
        <taxon>Sar</taxon>
        <taxon>Alveolata</taxon>
        <taxon>Apicomplexa</taxon>
        <taxon>Conoidasida</taxon>
        <taxon>Coccidia</taxon>
        <taxon>Eucoccidiorida</taxon>
        <taxon>Eimeriorina</taxon>
        <taxon>Eimeriidae</taxon>
        <taxon>Cyclospora</taxon>
    </lineage>
</organism>
<dbReference type="EMBL" id="JROU02002216">
    <property type="protein sequence ID" value="OEH73877.1"/>
    <property type="molecule type" value="Genomic_DNA"/>
</dbReference>
<dbReference type="InterPro" id="IPR041715">
    <property type="entry name" value="HisRS-like_core"/>
</dbReference>
<dbReference type="VEuPathDB" id="ToxoDB:LOC34619907"/>
<feature type="region of interest" description="Disordered" evidence="3">
    <location>
        <begin position="167"/>
        <end position="199"/>
    </location>
</feature>
<evidence type="ECO:0000256" key="2">
    <source>
        <dbReference type="ARBA" id="ARBA00047639"/>
    </source>
</evidence>
<reference evidence="5 6" key="1">
    <citation type="journal article" date="2016" name="BMC Genomics">
        <title>Comparative genomics reveals Cyclospora cayetanensis possesses coccidia-like metabolism and invasion components but unique surface antigens.</title>
        <authorList>
            <person name="Liu S."/>
            <person name="Wang L."/>
            <person name="Zheng H."/>
            <person name="Xu Z."/>
            <person name="Roellig D.M."/>
            <person name="Li N."/>
            <person name="Frace M.A."/>
            <person name="Tang K."/>
            <person name="Arrowood M.J."/>
            <person name="Moss D.M."/>
            <person name="Zhang L."/>
            <person name="Feng Y."/>
            <person name="Xiao L."/>
        </authorList>
    </citation>
    <scope>NUCLEOTIDE SEQUENCE [LARGE SCALE GENOMIC DNA]</scope>
    <source>
        <strain evidence="5 6">CHN_HEN01</strain>
    </source>
</reference>
<dbReference type="Gene3D" id="3.30.930.10">
    <property type="entry name" value="Bira Bifunctional Protein, Domain 2"/>
    <property type="match status" value="2"/>
</dbReference>
<dbReference type="PANTHER" id="PTHR43707">
    <property type="entry name" value="HISTIDYL-TRNA SYNTHETASE"/>
    <property type="match status" value="1"/>
</dbReference>
<feature type="domain" description="Class II Histidinyl-tRNA synthetase (HisRS)-like catalytic core" evidence="4">
    <location>
        <begin position="437"/>
        <end position="565"/>
    </location>
</feature>
<dbReference type="Pfam" id="PF13393">
    <property type="entry name" value="tRNA-synt_His"/>
    <property type="match status" value="1"/>
</dbReference>
<dbReference type="GO" id="GO:0005737">
    <property type="term" value="C:cytoplasm"/>
    <property type="evidence" value="ECO:0007669"/>
    <property type="project" value="InterPro"/>
</dbReference>
<dbReference type="InterPro" id="IPR045864">
    <property type="entry name" value="aa-tRNA-synth_II/BPL/LPL"/>
</dbReference>
<gene>
    <name evidence="5" type="ORF">cyc_03166</name>
</gene>
<evidence type="ECO:0000313" key="6">
    <source>
        <dbReference type="Proteomes" id="UP000095192"/>
    </source>
</evidence>
<protein>
    <recommendedName>
        <fullName evidence="1">histidine--tRNA ligase</fullName>
        <ecNumber evidence="1">6.1.1.21</ecNumber>
    </recommendedName>
</protein>
<dbReference type="VEuPathDB" id="ToxoDB:cyc_03166"/>
<evidence type="ECO:0000313" key="5">
    <source>
        <dbReference type="EMBL" id="OEH73877.1"/>
    </source>
</evidence>
<evidence type="ECO:0000256" key="3">
    <source>
        <dbReference type="SAM" id="MobiDB-lite"/>
    </source>
</evidence>
<dbReference type="SUPFAM" id="SSF55681">
    <property type="entry name" value="Class II aaRS and biotin synthetases"/>
    <property type="match status" value="2"/>
</dbReference>
<accession>A0A1D3CRQ4</accession>
<comment type="catalytic activity">
    <reaction evidence="2">
        <text>tRNA(His) + L-histidine + ATP = L-histidyl-tRNA(His) + AMP + diphosphate + H(+)</text>
        <dbReference type="Rhea" id="RHEA:17313"/>
        <dbReference type="Rhea" id="RHEA-COMP:9665"/>
        <dbReference type="Rhea" id="RHEA-COMP:9689"/>
        <dbReference type="ChEBI" id="CHEBI:15378"/>
        <dbReference type="ChEBI" id="CHEBI:30616"/>
        <dbReference type="ChEBI" id="CHEBI:33019"/>
        <dbReference type="ChEBI" id="CHEBI:57595"/>
        <dbReference type="ChEBI" id="CHEBI:78442"/>
        <dbReference type="ChEBI" id="CHEBI:78527"/>
        <dbReference type="ChEBI" id="CHEBI:456215"/>
        <dbReference type="EC" id="6.1.1.21"/>
    </reaction>
</comment>
<dbReference type="PANTHER" id="PTHR43707:SF1">
    <property type="entry name" value="HISTIDINE--TRNA LIGASE, MITOCHONDRIAL-RELATED"/>
    <property type="match status" value="1"/>
</dbReference>
<name>A0A1D3CRQ4_9EIME</name>
<dbReference type="InParanoid" id="A0A1D3CRQ4"/>
<sequence length="840" mass="89929">MVLRLLSALTTYHDFLRTRSLAFIRSPLACATPTTRRGIPSIHRSDLRKEADEADSNDGFYSAISPAVGATGEKACASPWPEGHALLPPERDEAPVGSGVSSFLPPRGFRDFPPAEFATHRWLFSLWHQVAAEFGFQEYKGPSVERASLYAHFVEVSAGARQGAPLGAAAAASHTRGPTPLADKSSAAPTGGTHLQAPPHIYRLQGKPGRDDLCLRPELTPSLSRMLLREQQGRPSGAARRWYSVERVWRHERPGCGRRREHFQWNLDIAMIPSFLPAALAGPLGTGRGGGGFPSVATSARAAGVKVQECGNHGSQKQQPVRGAWLQDFSSFAVAELIAAAVRLFQKLGLTPRDVKIRVGSRGLLADLLMTDDALSRITGNQGAPRSSGAAHLRLPEEFARAVRDSHVVFQKRLISAMQVLDRAGRRGDAAETEAALSGALGISAESSAHLLKRLVSFNVQDDDLAQKLARRMRQILPSDSNAICMDSGPTESSQGPLEAVQEVPPSVRELRRLLHLLDEGYQIMEWVEVDLLIVRGLHYYTGIVFEAFDTANAFRAVLGGGTYGVYGGPLADPKLRIGASSVGSLSPQEAKAEASCVGNARKQTVGSITGVGLGMGDCVLLELLKSKGLVRTSRPTVDIVVALRQEIPARRLIRAASRSEAGAKCGIAGSPAVEGDRSPTATSLPSAGAPCALATQAQALCCKLRGLGFSVELMLPLQRPDQASIRHAKAMNAKAIVFVSAADASRCRHACEDSAAEQVPSTPFEDESVETVDEVEFDVVLLATSGDSSSAHHQVCQRKLQAPAAPSANLKNPFVKSNETLHSVSCVVSLMERLLSRHQ</sequence>
<dbReference type="AlphaFoldDB" id="A0A1D3CRQ4"/>
<evidence type="ECO:0000259" key="4">
    <source>
        <dbReference type="Pfam" id="PF13393"/>
    </source>
</evidence>
<dbReference type="EC" id="6.1.1.21" evidence="1"/>
<dbReference type="GO" id="GO:0004821">
    <property type="term" value="F:histidine-tRNA ligase activity"/>
    <property type="evidence" value="ECO:0007669"/>
    <property type="project" value="UniProtKB-EC"/>
</dbReference>
<dbReference type="InterPro" id="IPR004516">
    <property type="entry name" value="HisRS/HisZ"/>
</dbReference>
<dbReference type="GO" id="GO:0006427">
    <property type="term" value="P:histidyl-tRNA aminoacylation"/>
    <property type="evidence" value="ECO:0007669"/>
    <property type="project" value="TreeGrafter"/>
</dbReference>
<comment type="caution">
    <text evidence="5">The sequence shown here is derived from an EMBL/GenBank/DDBJ whole genome shotgun (WGS) entry which is preliminary data.</text>
</comment>
<dbReference type="Proteomes" id="UP000095192">
    <property type="component" value="Unassembled WGS sequence"/>
</dbReference>
<proteinExistence type="predicted"/>
<keyword evidence="6" id="KW-1185">Reference proteome</keyword>
<evidence type="ECO:0000256" key="1">
    <source>
        <dbReference type="ARBA" id="ARBA00012815"/>
    </source>
</evidence>